<dbReference type="Pfam" id="PF11769">
    <property type="entry name" value="DUF3313"/>
    <property type="match status" value="1"/>
</dbReference>
<proteinExistence type="predicted"/>
<dbReference type="EMBL" id="DYYG01000031">
    <property type="protein sequence ID" value="HJE23913.1"/>
    <property type="molecule type" value="Genomic_DNA"/>
</dbReference>
<reference evidence="1" key="2">
    <citation type="submission" date="2021-09" db="EMBL/GenBank/DDBJ databases">
        <authorList>
            <person name="Gilroy R."/>
        </authorList>
    </citation>
    <scope>NUCLEOTIDE SEQUENCE</scope>
    <source>
        <strain evidence="1">316</strain>
    </source>
</reference>
<comment type="caution">
    <text evidence="1">The sequence shown here is derived from an EMBL/GenBank/DDBJ whole genome shotgun (WGS) entry which is preliminary data.</text>
</comment>
<name>A0A921E1Z5_9HYPH</name>
<evidence type="ECO:0000313" key="2">
    <source>
        <dbReference type="Proteomes" id="UP000742631"/>
    </source>
</evidence>
<evidence type="ECO:0000313" key="1">
    <source>
        <dbReference type="EMBL" id="HJE23913.1"/>
    </source>
</evidence>
<dbReference type="AlphaFoldDB" id="A0A921E1Z5"/>
<dbReference type="PROSITE" id="PS51257">
    <property type="entry name" value="PROKAR_LIPOPROTEIN"/>
    <property type="match status" value="1"/>
</dbReference>
<sequence>MLLRSQRRPRSPAKVGSLALAASLLALLAGCGDVVLTDGSSLSRHDQFVTSDAVASESKLFIDPTLPQTVRTVRIVPTEFNEAVSGPGLSPVERRLIANAADRALCYDLSLRYDVVSSGRADLTVRSRVTRVDLTNVPAAGATIGASAAITIAAQVGIGFADAVGKIPVPRVPIGLGSLTIEAEALDARNRQRAAMIWAGAANSFTNQARFSAASDAYDLAGEFGQDFGSYLATGKDPFKGELQLPTYDRIRITTLGEAPLDPDCEAFGRAPGFDGIIADMIGLPPEWTDKGPGISTAR</sequence>
<accession>A0A921E1Z5</accession>
<dbReference type="Proteomes" id="UP000742631">
    <property type="component" value="Unassembled WGS sequence"/>
</dbReference>
<protein>
    <submittedName>
        <fullName evidence="1">DUF3313 domain-containing protein</fullName>
    </submittedName>
</protein>
<organism evidence="1 2">
    <name type="scientific">Methylorubrum populi</name>
    <dbReference type="NCBI Taxonomy" id="223967"/>
    <lineage>
        <taxon>Bacteria</taxon>
        <taxon>Pseudomonadati</taxon>
        <taxon>Pseudomonadota</taxon>
        <taxon>Alphaproteobacteria</taxon>
        <taxon>Hyphomicrobiales</taxon>
        <taxon>Methylobacteriaceae</taxon>
        <taxon>Methylorubrum</taxon>
    </lineage>
</organism>
<reference evidence="1" key="1">
    <citation type="journal article" date="2021" name="PeerJ">
        <title>Extensive microbial diversity within the chicken gut microbiome revealed by metagenomics and culture.</title>
        <authorList>
            <person name="Gilroy R."/>
            <person name="Ravi A."/>
            <person name="Getino M."/>
            <person name="Pursley I."/>
            <person name="Horton D.L."/>
            <person name="Alikhan N.F."/>
            <person name="Baker D."/>
            <person name="Gharbi K."/>
            <person name="Hall N."/>
            <person name="Watson M."/>
            <person name="Adriaenssens E.M."/>
            <person name="Foster-Nyarko E."/>
            <person name="Jarju S."/>
            <person name="Secka A."/>
            <person name="Antonio M."/>
            <person name="Oren A."/>
            <person name="Chaudhuri R.R."/>
            <person name="La Ragione R."/>
            <person name="Hildebrand F."/>
            <person name="Pallen M.J."/>
        </authorList>
    </citation>
    <scope>NUCLEOTIDE SEQUENCE</scope>
    <source>
        <strain evidence="1">316</strain>
    </source>
</reference>
<dbReference type="InterPro" id="IPR021747">
    <property type="entry name" value="DUF3313"/>
</dbReference>
<gene>
    <name evidence="1" type="ORF">K8W01_09670</name>
</gene>